<feature type="region of interest" description="Disordered" evidence="1">
    <location>
        <begin position="1"/>
        <end position="23"/>
    </location>
</feature>
<proteinExistence type="predicted"/>
<dbReference type="Proteomes" id="UP000655366">
    <property type="component" value="Unassembled WGS sequence"/>
</dbReference>
<evidence type="ECO:0000256" key="1">
    <source>
        <dbReference type="SAM" id="MobiDB-lite"/>
    </source>
</evidence>
<sequence>MDDSSTPQSAADTDKAAPAVAAPAKQPKVRVGVPLWRTGKPDSVLAAAVDLARNAVLSIAAEGQVGVHLGVRSEGERVATHLFESKMPGYLGWQWFAVLTRVSRSKTVTVNELGLLPSAQSVLAPEWVPWADRVRPGDDDEAVQLAGLAPAESSEAAATGGDAEREHVLEQDAADAEADTHN</sequence>
<feature type="region of interest" description="Disordered" evidence="1">
    <location>
        <begin position="149"/>
        <end position="182"/>
    </location>
</feature>
<evidence type="ECO:0000313" key="2">
    <source>
        <dbReference type="EMBL" id="MBG0739676.1"/>
    </source>
</evidence>
<reference evidence="2 3" key="1">
    <citation type="submission" date="2020-11" db="EMBL/GenBank/DDBJ databases">
        <title>Arthrobacter antarcticus sp. nov., isolated from Antarctic Soil.</title>
        <authorList>
            <person name="Li J."/>
        </authorList>
    </citation>
    <scope>NUCLEOTIDE SEQUENCE [LARGE SCALE GENOMIC DNA]</scope>
    <source>
        <strain evidence="2 3">Z1-20</strain>
    </source>
</reference>
<evidence type="ECO:0000313" key="3">
    <source>
        <dbReference type="Proteomes" id="UP000655366"/>
    </source>
</evidence>
<dbReference type="InterPro" id="IPR021391">
    <property type="entry name" value="DUF3027"/>
</dbReference>
<dbReference type="Pfam" id="PF11228">
    <property type="entry name" value="DUF3027"/>
    <property type="match status" value="1"/>
</dbReference>
<accession>A0A931G4F8</accession>
<feature type="compositionally biased region" description="Acidic residues" evidence="1">
    <location>
        <begin position="172"/>
        <end position="182"/>
    </location>
</feature>
<name>A0A931G4F8_9MICC</name>
<dbReference type="EMBL" id="JADNYM010000011">
    <property type="protein sequence ID" value="MBG0739676.1"/>
    <property type="molecule type" value="Genomic_DNA"/>
</dbReference>
<protein>
    <submittedName>
        <fullName evidence="2">DUF3027 domain-containing protein</fullName>
    </submittedName>
</protein>
<dbReference type="AlphaFoldDB" id="A0A931G4F8"/>
<gene>
    <name evidence="2" type="ORF">IV500_09785</name>
</gene>
<organism evidence="2 3">
    <name type="scientific">Arthrobacter terrae</name>
    <dbReference type="NCBI Taxonomy" id="2935737"/>
    <lineage>
        <taxon>Bacteria</taxon>
        <taxon>Bacillati</taxon>
        <taxon>Actinomycetota</taxon>
        <taxon>Actinomycetes</taxon>
        <taxon>Micrococcales</taxon>
        <taxon>Micrococcaceae</taxon>
        <taxon>Arthrobacter</taxon>
    </lineage>
</organism>
<dbReference type="RefSeq" id="WP_196396629.1">
    <property type="nucleotide sequence ID" value="NZ_JADNYM010000011.1"/>
</dbReference>
<keyword evidence="3" id="KW-1185">Reference proteome</keyword>
<comment type="caution">
    <text evidence="2">The sequence shown here is derived from an EMBL/GenBank/DDBJ whole genome shotgun (WGS) entry which is preliminary data.</text>
</comment>